<reference evidence="1 2" key="1">
    <citation type="journal article" date="2016" name="BMC Genomics">
        <title>Comparative genomic and transcriptomic analyses of the Fuzhuan brick tea-fermentation fungus Aspergillus cristatus.</title>
        <authorList>
            <person name="Ge Y."/>
            <person name="Wang Y."/>
            <person name="Liu Y."/>
            <person name="Tan Y."/>
            <person name="Ren X."/>
            <person name="Zhang X."/>
            <person name="Hyde K.D."/>
            <person name="Liu Y."/>
            <person name="Liu Z."/>
        </authorList>
    </citation>
    <scope>NUCLEOTIDE SEQUENCE [LARGE SCALE GENOMIC DNA]</scope>
    <source>
        <strain evidence="1 2">GZAAS20.1005</strain>
    </source>
</reference>
<dbReference type="EMBL" id="JXNT01000013">
    <property type="protein sequence ID" value="ODM16121.1"/>
    <property type="molecule type" value="Genomic_DNA"/>
</dbReference>
<dbReference type="AlphaFoldDB" id="A0A1E3B5P4"/>
<evidence type="ECO:0000313" key="1">
    <source>
        <dbReference type="EMBL" id="ODM16121.1"/>
    </source>
</evidence>
<organism evidence="1 2">
    <name type="scientific">Aspergillus cristatus</name>
    <name type="common">Chinese Fuzhuan brick tea-fermentation fungus</name>
    <name type="synonym">Eurotium cristatum</name>
    <dbReference type="NCBI Taxonomy" id="573508"/>
    <lineage>
        <taxon>Eukaryota</taxon>
        <taxon>Fungi</taxon>
        <taxon>Dikarya</taxon>
        <taxon>Ascomycota</taxon>
        <taxon>Pezizomycotina</taxon>
        <taxon>Eurotiomycetes</taxon>
        <taxon>Eurotiomycetidae</taxon>
        <taxon>Eurotiales</taxon>
        <taxon>Aspergillaceae</taxon>
        <taxon>Aspergillus</taxon>
        <taxon>Aspergillus subgen. Aspergillus</taxon>
    </lineage>
</organism>
<dbReference type="VEuPathDB" id="FungiDB:SI65_08555"/>
<dbReference type="OrthoDB" id="5308969at2759"/>
<comment type="caution">
    <text evidence="1">The sequence shown here is derived from an EMBL/GenBank/DDBJ whole genome shotgun (WGS) entry which is preliminary data.</text>
</comment>
<name>A0A1E3B5P4_ASPCR</name>
<protein>
    <submittedName>
        <fullName evidence="1">Uncharacterized protein</fullName>
    </submittedName>
</protein>
<accession>A0A1E3B5P4</accession>
<proteinExistence type="predicted"/>
<gene>
    <name evidence="1" type="ORF">SI65_08555</name>
</gene>
<sequence>MSEHDEEQSTANLETNEWELRLYDAKGLGQIKSVTEGWLADESALDPELDALLTEVEADTQHLPMSFDTPIQNSLPVVLDLLAAILISRPRKDVIAAGLKRDGNTPVLVLAANGGICDETYNHAQKTIKQLKALGRDIANFRKDIGCSKDGTKHRQPRFACCQ</sequence>
<evidence type="ECO:0000313" key="2">
    <source>
        <dbReference type="Proteomes" id="UP000094569"/>
    </source>
</evidence>
<dbReference type="Proteomes" id="UP000094569">
    <property type="component" value="Unassembled WGS sequence"/>
</dbReference>
<keyword evidence="2" id="KW-1185">Reference proteome</keyword>